<dbReference type="Pfam" id="PF03941">
    <property type="entry name" value="INCENP_ARK-bind"/>
    <property type="match status" value="1"/>
</dbReference>
<keyword evidence="6" id="KW-0539">Nucleus</keyword>
<sequence length="182" mass="20485">MQRQQKEADQKLQAEKELKKQDARIKAQKELKDDQSNAEKARGQGNTRIPGVRSKSNSSDESNASRTSRDDDFMVISNPGKRSEESYDVSPYKCSDDEDDEEDDYANLQNHKFVPTWASKSNILLPVISQQNLDSDIIFPLKTFSNLSQVLLPRSRDVVMGKKTLSNSIGMTTVTDIAVMVI</sequence>
<evidence type="ECO:0000313" key="10">
    <source>
        <dbReference type="Proteomes" id="UP000029120"/>
    </source>
</evidence>
<proteinExistence type="inferred from homology"/>
<keyword evidence="10" id="KW-1185">Reference proteome</keyword>
<feature type="compositionally biased region" description="Basic and acidic residues" evidence="7">
    <location>
        <begin position="1"/>
        <end position="42"/>
    </location>
</feature>
<evidence type="ECO:0000256" key="7">
    <source>
        <dbReference type="SAM" id="MobiDB-lite"/>
    </source>
</evidence>
<organism evidence="9 10">
    <name type="scientific">Arabis alpina</name>
    <name type="common">Alpine rock-cress</name>
    <dbReference type="NCBI Taxonomy" id="50452"/>
    <lineage>
        <taxon>Eukaryota</taxon>
        <taxon>Viridiplantae</taxon>
        <taxon>Streptophyta</taxon>
        <taxon>Embryophyta</taxon>
        <taxon>Tracheophyta</taxon>
        <taxon>Spermatophyta</taxon>
        <taxon>Magnoliopsida</taxon>
        <taxon>eudicotyledons</taxon>
        <taxon>Gunneridae</taxon>
        <taxon>Pentapetalae</taxon>
        <taxon>rosids</taxon>
        <taxon>malvids</taxon>
        <taxon>Brassicales</taxon>
        <taxon>Brassicaceae</taxon>
        <taxon>Arabideae</taxon>
        <taxon>Arabis</taxon>
    </lineage>
</organism>
<evidence type="ECO:0000313" key="9">
    <source>
        <dbReference type="EMBL" id="KFK35136.1"/>
    </source>
</evidence>
<comment type="subcellular location">
    <subcellularLocation>
        <location evidence="2">Cytoplasm</location>
        <location evidence="2">Cytoskeleton</location>
        <location evidence="2">Spindle</location>
    </subcellularLocation>
    <subcellularLocation>
        <location evidence="1">Nucleus</location>
    </subcellularLocation>
</comment>
<dbReference type="Gramene" id="KFK35136">
    <property type="protein sequence ID" value="KFK35136"/>
    <property type="gene ID" value="AALP_AA5G242600"/>
</dbReference>
<evidence type="ECO:0000259" key="8">
    <source>
        <dbReference type="Pfam" id="PF03941"/>
    </source>
</evidence>
<evidence type="ECO:0000256" key="3">
    <source>
        <dbReference type="ARBA" id="ARBA00010042"/>
    </source>
</evidence>
<evidence type="ECO:0000256" key="2">
    <source>
        <dbReference type="ARBA" id="ARBA00004186"/>
    </source>
</evidence>
<evidence type="ECO:0000256" key="4">
    <source>
        <dbReference type="ARBA" id="ARBA00022490"/>
    </source>
</evidence>
<gene>
    <name evidence="9" type="ordered locus">AALP_Aa5g242600</name>
</gene>
<dbReference type="OrthoDB" id="681218at2759"/>
<comment type="similarity">
    <text evidence="3">Belongs to the INCENP family.</text>
</comment>
<evidence type="ECO:0000256" key="1">
    <source>
        <dbReference type="ARBA" id="ARBA00004123"/>
    </source>
</evidence>
<dbReference type="Proteomes" id="UP000029120">
    <property type="component" value="Chromosome 5"/>
</dbReference>
<name>A0A087GZ34_ARAAL</name>
<protein>
    <recommendedName>
        <fullName evidence="8">Inner centromere protein ARK-binding domain-containing protein</fullName>
    </recommendedName>
</protein>
<accession>A0A087GZ34</accession>
<dbReference type="GO" id="GO:0005634">
    <property type="term" value="C:nucleus"/>
    <property type="evidence" value="ECO:0007669"/>
    <property type="project" value="UniProtKB-SubCell"/>
</dbReference>
<dbReference type="EMBL" id="CM002873">
    <property type="protein sequence ID" value="KFK35136.1"/>
    <property type="molecule type" value="Genomic_DNA"/>
</dbReference>
<keyword evidence="4" id="KW-0963">Cytoplasm</keyword>
<evidence type="ECO:0000256" key="6">
    <source>
        <dbReference type="ARBA" id="ARBA00023242"/>
    </source>
</evidence>
<keyword evidence="5" id="KW-0206">Cytoskeleton</keyword>
<feature type="domain" description="Inner centromere protein ARK-binding" evidence="8">
    <location>
        <begin position="95"/>
        <end position="144"/>
    </location>
</feature>
<evidence type="ECO:0000256" key="5">
    <source>
        <dbReference type="ARBA" id="ARBA00023212"/>
    </source>
</evidence>
<feature type="compositionally biased region" description="Low complexity" evidence="7">
    <location>
        <begin position="53"/>
        <end position="66"/>
    </location>
</feature>
<feature type="region of interest" description="Disordered" evidence="7">
    <location>
        <begin position="1"/>
        <end position="103"/>
    </location>
</feature>
<dbReference type="GO" id="GO:0005819">
    <property type="term" value="C:spindle"/>
    <property type="evidence" value="ECO:0007669"/>
    <property type="project" value="UniProtKB-SubCell"/>
</dbReference>
<dbReference type="AlphaFoldDB" id="A0A087GZ34"/>
<reference evidence="10" key="1">
    <citation type="journal article" date="2015" name="Nat. Plants">
        <title>Genome expansion of Arabis alpina linked with retrotransposition and reduced symmetric DNA methylation.</title>
        <authorList>
            <person name="Willing E.M."/>
            <person name="Rawat V."/>
            <person name="Mandakova T."/>
            <person name="Maumus F."/>
            <person name="James G.V."/>
            <person name="Nordstroem K.J."/>
            <person name="Becker C."/>
            <person name="Warthmann N."/>
            <person name="Chica C."/>
            <person name="Szarzynska B."/>
            <person name="Zytnicki M."/>
            <person name="Albani M.C."/>
            <person name="Kiefer C."/>
            <person name="Bergonzi S."/>
            <person name="Castaings L."/>
            <person name="Mateos J.L."/>
            <person name="Berns M.C."/>
            <person name="Bujdoso N."/>
            <person name="Piofczyk T."/>
            <person name="de Lorenzo L."/>
            <person name="Barrero-Sicilia C."/>
            <person name="Mateos I."/>
            <person name="Piednoel M."/>
            <person name="Hagmann J."/>
            <person name="Chen-Min-Tao R."/>
            <person name="Iglesias-Fernandez R."/>
            <person name="Schuster S.C."/>
            <person name="Alonso-Blanco C."/>
            <person name="Roudier F."/>
            <person name="Carbonero P."/>
            <person name="Paz-Ares J."/>
            <person name="Davis S.J."/>
            <person name="Pecinka A."/>
            <person name="Quesneville H."/>
            <person name="Colot V."/>
            <person name="Lysak M.A."/>
            <person name="Weigel D."/>
            <person name="Coupland G."/>
            <person name="Schneeberger K."/>
        </authorList>
    </citation>
    <scope>NUCLEOTIDE SEQUENCE [LARGE SCALE GENOMIC DNA]</scope>
    <source>
        <strain evidence="10">cv. Pajares</strain>
    </source>
</reference>
<dbReference type="InterPro" id="IPR005635">
    <property type="entry name" value="Inner_centromere_prot_ARK-bd"/>
</dbReference>